<name>A0A4Z1INV4_9HELO</name>
<feature type="chain" id="PRO_5021354436" evidence="2">
    <location>
        <begin position="20"/>
        <end position="242"/>
    </location>
</feature>
<gene>
    <name evidence="3" type="ORF">BCON_0055g00140</name>
</gene>
<dbReference type="AlphaFoldDB" id="A0A4Z1INV4"/>
<dbReference type="OrthoDB" id="3551623at2759"/>
<comment type="caution">
    <text evidence="3">The sequence shown here is derived from an EMBL/GenBank/DDBJ whole genome shotgun (WGS) entry which is preliminary data.</text>
</comment>
<feature type="compositionally biased region" description="Basic and acidic residues" evidence="1">
    <location>
        <begin position="174"/>
        <end position="192"/>
    </location>
</feature>
<organism evidence="3 4">
    <name type="scientific">Botryotinia convoluta</name>
    <dbReference type="NCBI Taxonomy" id="54673"/>
    <lineage>
        <taxon>Eukaryota</taxon>
        <taxon>Fungi</taxon>
        <taxon>Dikarya</taxon>
        <taxon>Ascomycota</taxon>
        <taxon>Pezizomycotina</taxon>
        <taxon>Leotiomycetes</taxon>
        <taxon>Helotiales</taxon>
        <taxon>Sclerotiniaceae</taxon>
        <taxon>Botryotinia</taxon>
    </lineage>
</organism>
<protein>
    <submittedName>
        <fullName evidence="3">Uncharacterized protein</fullName>
    </submittedName>
</protein>
<accession>A0A4Z1INV4</accession>
<dbReference type="Proteomes" id="UP000297527">
    <property type="component" value="Unassembled WGS sequence"/>
</dbReference>
<evidence type="ECO:0000313" key="4">
    <source>
        <dbReference type="Proteomes" id="UP000297527"/>
    </source>
</evidence>
<evidence type="ECO:0000256" key="1">
    <source>
        <dbReference type="SAM" id="MobiDB-lite"/>
    </source>
</evidence>
<dbReference type="EMBL" id="PQXN01000055">
    <property type="protein sequence ID" value="TGO58413.1"/>
    <property type="molecule type" value="Genomic_DNA"/>
</dbReference>
<proteinExistence type="predicted"/>
<reference evidence="3 4" key="1">
    <citation type="submission" date="2017-12" db="EMBL/GenBank/DDBJ databases">
        <title>Comparative genomics of Botrytis spp.</title>
        <authorList>
            <person name="Valero-Jimenez C.A."/>
            <person name="Tapia P."/>
            <person name="Veloso J."/>
            <person name="Silva-Moreno E."/>
            <person name="Staats M."/>
            <person name="Valdes J.H."/>
            <person name="Van Kan J.A.L."/>
        </authorList>
    </citation>
    <scope>NUCLEOTIDE SEQUENCE [LARGE SCALE GENOMIC DNA]</scope>
    <source>
        <strain evidence="3 4">MUCL11595</strain>
    </source>
</reference>
<evidence type="ECO:0000313" key="3">
    <source>
        <dbReference type="EMBL" id="TGO58413.1"/>
    </source>
</evidence>
<keyword evidence="4" id="KW-1185">Reference proteome</keyword>
<feature type="region of interest" description="Disordered" evidence="1">
    <location>
        <begin position="165"/>
        <end position="192"/>
    </location>
</feature>
<sequence length="242" mass="26334">MKFILPLSLSFMGLGLSFAHTFMESHVEILTTTHLKQSSIISTLSLLPTIQNIALLATLPALGIYTPALIGIGIMSSNVQAISFGAAGGLNSAPHWAPSSIDKRRAHPRDISVVAPGIEHKNSYHVAEVLIKKFGDLIRRINGQHAKLQSSGHLSKFAALGRDNANKGGSTNIDPHESSTDSSEQHHVTKSDLKIRCNGNTLQSRDVKSGPLVSRSRWQDFIHFCWGLGARYDPHENRCDGD</sequence>
<evidence type="ECO:0000256" key="2">
    <source>
        <dbReference type="SAM" id="SignalP"/>
    </source>
</evidence>
<keyword evidence="2" id="KW-0732">Signal</keyword>
<feature type="signal peptide" evidence="2">
    <location>
        <begin position="1"/>
        <end position="19"/>
    </location>
</feature>